<organism evidence="1 2">
    <name type="scientific">Deinococcus reticulitermitis</name>
    <dbReference type="NCBI Taxonomy" id="856736"/>
    <lineage>
        <taxon>Bacteria</taxon>
        <taxon>Thermotogati</taxon>
        <taxon>Deinococcota</taxon>
        <taxon>Deinococci</taxon>
        <taxon>Deinococcales</taxon>
        <taxon>Deinococcaceae</taxon>
        <taxon>Deinococcus</taxon>
    </lineage>
</organism>
<dbReference type="RefSeq" id="WP_177183253.1">
    <property type="nucleotide sequence ID" value="NZ_FNZA01000019.1"/>
</dbReference>
<proteinExistence type="predicted"/>
<dbReference type="AlphaFoldDB" id="A0A1H7C1D0"/>
<dbReference type="Proteomes" id="UP000199223">
    <property type="component" value="Unassembled WGS sequence"/>
</dbReference>
<name>A0A1H7C1D0_9DEIO</name>
<reference evidence="2" key="1">
    <citation type="submission" date="2016-10" db="EMBL/GenBank/DDBJ databases">
        <authorList>
            <person name="Varghese N."/>
            <person name="Submissions S."/>
        </authorList>
    </citation>
    <scope>NUCLEOTIDE SEQUENCE [LARGE SCALE GENOMIC DNA]</scope>
    <source>
        <strain evidence="2">CGMCC 1.10218</strain>
    </source>
</reference>
<protein>
    <submittedName>
        <fullName evidence="1">Uncharacterized protein</fullName>
    </submittedName>
</protein>
<evidence type="ECO:0000313" key="2">
    <source>
        <dbReference type="Proteomes" id="UP000199223"/>
    </source>
</evidence>
<evidence type="ECO:0000313" key="1">
    <source>
        <dbReference type="EMBL" id="SEJ79425.1"/>
    </source>
</evidence>
<accession>A0A1H7C1D0</accession>
<gene>
    <name evidence="1" type="ORF">SAMN04488058_1197</name>
</gene>
<sequence>MPPAVLSLQARQVIRLHEDQREAYGGVPGLLGVSVCLPIPKLGGLA</sequence>
<dbReference type="EMBL" id="FNZA01000019">
    <property type="protein sequence ID" value="SEJ79425.1"/>
    <property type="molecule type" value="Genomic_DNA"/>
</dbReference>
<dbReference type="STRING" id="856736.SAMN04488058_1197"/>
<keyword evidence="2" id="KW-1185">Reference proteome</keyword>